<dbReference type="PIRSF" id="PIRSF000915">
    <property type="entry name" value="PGP-type_phosphatase"/>
    <property type="match status" value="1"/>
</dbReference>
<evidence type="ECO:0000313" key="6">
    <source>
        <dbReference type="Proteomes" id="UP000594468"/>
    </source>
</evidence>
<gene>
    <name evidence="5" type="ORF">G4Y79_08380</name>
</gene>
<dbReference type="Pfam" id="PF13242">
    <property type="entry name" value="Hydrolase_like"/>
    <property type="match status" value="1"/>
</dbReference>
<dbReference type="RefSeq" id="WP_195172440.1">
    <property type="nucleotide sequence ID" value="NZ_CP062983.1"/>
</dbReference>
<keyword evidence="4" id="KW-0479">Metal-binding</keyword>
<name>A0A7S8ECE6_9CHLR</name>
<evidence type="ECO:0000256" key="4">
    <source>
        <dbReference type="PIRSR" id="PIRSR000915-3"/>
    </source>
</evidence>
<reference evidence="5 6" key="1">
    <citation type="submission" date="2020-02" db="EMBL/GenBank/DDBJ databases">
        <authorList>
            <person name="Zheng R.K."/>
            <person name="Sun C.M."/>
        </authorList>
    </citation>
    <scope>NUCLEOTIDE SEQUENCE [LARGE SCALE GENOMIC DNA]</scope>
    <source>
        <strain evidence="6">rifampicinis</strain>
    </source>
</reference>
<evidence type="ECO:0000256" key="3">
    <source>
        <dbReference type="PIRSR" id="PIRSR000915-2"/>
    </source>
</evidence>
<comment type="cofactor">
    <cofactor evidence="4">
        <name>Mg(2+)</name>
        <dbReference type="ChEBI" id="CHEBI:18420"/>
    </cofactor>
    <text evidence="4">Divalent metal ions. Mg(2+) is the most effective.</text>
</comment>
<dbReference type="EMBL" id="CP062983">
    <property type="protein sequence ID" value="QPC84377.1"/>
    <property type="molecule type" value="Genomic_DNA"/>
</dbReference>
<feature type="binding site" evidence="4">
    <location>
        <position position="14"/>
    </location>
    <ligand>
        <name>Mg(2+)</name>
        <dbReference type="ChEBI" id="CHEBI:18420"/>
    </ligand>
</feature>
<dbReference type="InterPro" id="IPR023214">
    <property type="entry name" value="HAD_sf"/>
</dbReference>
<dbReference type="PANTHER" id="PTHR19288:SF46">
    <property type="entry name" value="HALOACID DEHALOGENASE-LIKE HYDROLASE DOMAIN-CONTAINING PROTEIN 2"/>
    <property type="match status" value="1"/>
</dbReference>
<dbReference type="PANTHER" id="PTHR19288">
    <property type="entry name" value="4-NITROPHENYLPHOSPHATASE-RELATED"/>
    <property type="match status" value="1"/>
</dbReference>
<evidence type="ECO:0000256" key="1">
    <source>
        <dbReference type="PIRNR" id="PIRNR000915"/>
    </source>
</evidence>
<accession>A0A7S8ECE6</accession>
<protein>
    <submittedName>
        <fullName evidence="5">HAD-IIA family hydrolase</fullName>
    </submittedName>
</protein>
<keyword evidence="4" id="KW-0460">Magnesium</keyword>
<dbReference type="InterPro" id="IPR006357">
    <property type="entry name" value="HAD-SF_hydro_IIA"/>
</dbReference>
<keyword evidence="5" id="KW-0378">Hydrolase</keyword>
<dbReference type="KEGG" id="pmet:G4Y79_08380"/>
<dbReference type="InterPro" id="IPR036412">
    <property type="entry name" value="HAD-like_sf"/>
</dbReference>
<feature type="binding site" evidence="3">
    <location>
        <position position="187"/>
    </location>
    <ligand>
        <name>substrate</name>
    </ligand>
</feature>
<dbReference type="GO" id="GO:0016791">
    <property type="term" value="F:phosphatase activity"/>
    <property type="evidence" value="ECO:0007669"/>
    <property type="project" value="TreeGrafter"/>
</dbReference>
<feature type="active site" description="Proton donor" evidence="2">
    <location>
        <position position="16"/>
    </location>
</feature>
<feature type="binding site" evidence="4">
    <location>
        <position position="212"/>
    </location>
    <ligand>
        <name>Mg(2+)</name>
        <dbReference type="ChEBI" id="CHEBI:18420"/>
    </ligand>
</feature>
<proteinExistence type="inferred from homology"/>
<dbReference type="Gene3D" id="3.40.50.1000">
    <property type="entry name" value="HAD superfamily/HAD-like"/>
    <property type="match status" value="2"/>
</dbReference>
<organism evidence="5 6">
    <name type="scientific">Phototrophicus methaneseepsis</name>
    <dbReference type="NCBI Taxonomy" id="2710758"/>
    <lineage>
        <taxon>Bacteria</taxon>
        <taxon>Bacillati</taxon>
        <taxon>Chloroflexota</taxon>
        <taxon>Candidatus Thermofontia</taxon>
        <taxon>Phototrophicales</taxon>
        <taxon>Phototrophicaceae</taxon>
        <taxon>Phototrophicus</taxon>
    </lineage>
</organism>
<dbReference type="SUPFAM" id="SSF56784">
    <property type="entry name" value="HAD-like"/>
    <property type="match status" value="1"/>
</dbReference>
<sequence>MALDLSNIQAVVSDMDGVLWRGTETMPHAIEFFTYLAERGIPFVLATNNSGRHPEYYAKRLLDLGFPKVEPWQIVTSGTATASYLHTQYEQGTRLYVTGNEGLKQVLTEAGFVVADHDVQAVVSGIDFNFTYDIAVAATTLIRGGAAFIGTNGDLTFPTATGLAPGAGSILAMIEAATDVKPTVIGKPEVAMFEAALRAMNATPQATLMLGDRLNTDISGAHAAGLKSAFVLTGVHTTQHMETLGITPDAIFNDLGELLAAWQNA</sequence>
<dbReference type="Proteomes" id="UP000594468">
    <property type="component" value="Chromosome"/>
</dbReference>
<feature type="active site" description="Nucleophile" evidence="2">
    <location>
        <position position="14"/>
    </location>
</feature>
<evidence type="ECO:0000313" key="5">
    <source>
        <dbReference type="EMBL" id="QPC84377.1"/>
    </source>
</evidence>
<feature type="binding site" evidence="4">
    <location>
        <position position="16"/>
    </location>
    <ligand>
        <name>Mg(2+)</name>
        <dbReference type="ChEBI" id="CHEBI:18420"/>
    </ligand>
</feature>
<evidence type="ECO:0000256" key="2">
    <source>
        <dbReference type="PIRSR" id="PIRSR000915-1"/>
    </source>
</evidence>
<dbReference type="GO" id="GO:0046872">
    <property type="term" value="F:metal ion binding"/>
    <property type="evidence" value="ECO:0007669"/>
    <property type="project" value="UniProtKB-KW"/>
</dbReference>
<dbReference type="NCBIfam" id="TIGR01460">
    <property type="entry name" value="HAD-SF-IIA"/>
    <property type="match status" value="1"/>
</dbReference>
<dbReference type="GO" id="GO:0005737">
    <property type="term" value="C:cytoplasm"/>
    <property type="evidence" value="ECO:0007669"/>
    <property type="project" value="TreeGrafter"/>
</dbReference>
<dbReference type="Pfam" id="PF13344">
    <property type="entry name" value="Hydrolase_6"/>
    <property type="match status" value="1"/>
</dbReference>
<keyword evidence="6" id="KW-1185">Reference proteome</keyword>
<comment type="similarity">
    <text evidence="1">Belongs to the HAD-like hydrolase superfamily.</text>
</comment>
<dbReference type="AlphaFoldDB" id="A0A7S8ECE6"/>